<accession>A0ABW0NUT2</accession>
<gene>
    <name evidence="6" type="ORF">ACFPN9_00745</name>
</gene>
<keyword evidence="7" id="KW-1185">Reference proteome</keyword>
<keyword evidence="5" id="KW-0732">Signal</keyword>
<comment type="caution">
    <text evidence="6">The sequence shown here is derived from an EMBL/GenBank/DDBJ whole genome shotgun (WGS) entry which is preliminary data.</text>
</comment>
<dbReference type="GO" id="GO:0004601">
    <property type="term" value="F:peroxidase activity"/>
    <property type="evidence" value="ECO:0007669"/>
    <property type="project" value="UniProtKB-KW"/>
</dbReference>
<dbReference type="CDD" id="cd00340">
    <property type="entry name" value="GSH_Peroxidase"/>
    <property type="match status" value="1"/>
</dbReference>
<dbReference type="InterPro" id="IPR000889">
    <property type="entry name" value="Glutathione_peroxidase"/>
</dbReference>
<evidence type="ECO:0000313" key="7">
    <source>
        <dbReference type="Proteomes" id="UP001596060"/>
    </source>
</evidence>
<dbReference type="EMBL" id="JBHSLU010000003">
    <property type="protein sequence ID" value="MFC5503778.1"/>
    <property type="molecule type" value="Genomic_DNA"/>
</dbReference>
<dbReference type="RefSeq" id="WP_066722104.1">
    <property type="nucleotide sequence ID" value="NZ_JBHSLU010000003.1"/>
</dbReference>
<dbReference type="Pfam" id="PF00255">
    <property type="entry name" value="GSHPx"/>
    <property type="match status" value="1"/>
</dbReference>
<organism evidence="6 7">
    <name type="scientific">Bosea massiliensis</name>
    <dbReference type="NCBI Taxonomy" id="151419"/>
    <lineage>
        <taxon>Bacteria</taxon>
        <taxon>Pseudomonadati</taxon>
        <taxon>Pseudomonadota</taxon>
        <taxon>Alphaproteobacteria</taxon>
        <taxon>Hyphomicrobiales</taxon>
        <taxon>Boseaceae</taxon>
        <taxon>Bosea</taxon>
    </lineage>
</organism>
<dbReference type="InterPro" id="IPR029759">
    <property type="entry name" value="GPX_AS"/>
</dbReference>
<dbReference type="PROSITE" id="PS51355">
    <property type="entry name" value="GLUTATHIONE_PEROXID_3"/>
    <property type="match status" value="1"/>
</dbReference>
<feature type="chain" id="PRO_5046989725" description="Glutathione peroxidase" evidence="5">
    <location>
        <begin position="23"/>
        <end position="189"/>
    </location>
</feature>
<dbReference type="PANTHER" id="PTHR11592">
    <property type="entry name" value="GLUTATHIONE PEROXIDASE"/>
    <property type="match status" value="1"/>
</dbReference>
<protein>
    <recommendedName>
        <fullName evidence="4">Glutathione peroxidase</fullName>
    </recommendedName>
</protein>
<evidence type="ECO:0000256" key="5">
    <source>
        <dbReference type="SAM" id="SignalP"/>
    </source>
</evidence>
<dbReference type="Proteomes" id="UP001596060">
    <property type="component" value="Unassembled WGS sequence"/>
</dbReference>
<evidence type="ECO:0000256" key="1">
    <source>
        <dbReference type="ARBA" id="ARBA00006926"/>
    </source>
</evidence>
<feature type="signal peptide" evidence="5">
    <location>
        <begin position="1"/>
        <end position="22"/>
    </location>
</feature>
<keyword evidence="3 4" id="KW-0560">Oxidoreductase</keyword>
<dbReference type="PIRSF" id="PIRSF000303">
    <property type="entry name" value="Glutathion_perox"/>
    <property type="match status" value="1"/>
</dbReference>
<comment type="similarity">
    <text evidence="1 4">Belongs to the glutathione peroxidase family.</text>
</comment>
<dbReference type="SUPFAM" id="SSF52833">
    <property type="entry name" value="Thioredoxin-like"/>
    <property type="match status" value="1"/>
</dbReference>
<evidence type="ECO:0000256" key="2">
    <source>
        <dbReference type="ARBA" id="ARBA00022559"/>
    </source>
</evidence>
<evidence type="ECO:0000256" key="3">
    <source>
        <dbReference type="ARBA" id="ARBA00023002"/>
    </source>
</evidence>
<name>A0ABW0NUT2_9HYPH</name>
<dbReference type="PANTHER" id="PTHR11592:SF78">
    <property type="entry name" value="GLUTATHIONE PEROXIDASE"/>
    <property type="match status" value="1"/>
</dbReference>
<dbReference type="InterPro" id="IPR036249">
    <property type="entry name" value="Thioredoxin-like_sf"/>
</dbReference>
<dbReference type="PRINTS" id="PR01011">
    <property type="entry name" value="GLUTPROXDASE"/>
</dbReference>
<evidence type="ECO:0000256" key="4">
    <source>
        <dbReference type="RuleBase" id="RU000499"/>
    </source>
</evidence>
<proteinExistence type="inferred from homology"/>
<evidence type="ECO:0000313" key="6">
    <source>
        <dbReference type="EMBL" id="MFC5503778.1"/>
    </source>
</evidence>
<reference evidence="7" key="1">
    <citation type="journal article" date="2019" name="Int. J. Syst. Evol. Microbiol.">
        <title>The Global Catalogue of Microorganisms (GCM) 10K type strain sequencing project: providing services to taxonomists for standard genome sequencing and annotation.</title>
        <authorList>
            <consortium name="The Broad Institute Genomics Platform"/>
            <consortium name="The Broad Institute Genome Sequencing Center for Infectious Disease"/>
            <person name="Wu L."/>
            <person name="Ma J."/>
        </authorList>
    </citation>
    <scope>NUCLEOTIDE SEQUENCE [LARGE SCALE GENOMIC DNA]</scope>
    <source>
        <strain evidence="7">CCUG 43117</strain>
    </source>
</reference>
<sequence length="189" mass="20209">MTLRRREVLGWLAGACALPATAGGVAAQATTTASSFTFTRAGGGRMPLADYRGRPVLIVNTATNCGFAGQFASLEQLWQRYRARGLMLIAVPSNDFGGQEPLEGAAIAEAARQTHGATYAFAEKSVVRGPDAHPFYRWAAAQRPSETPRWNFHKYLIGRSGELLGGYSSITDPIGPQLVRAIGQELQAG</sequence>
<dbReference type="Gene3D" id="3.40.30.10">
    <property type="entry name" value="Glutaredoxin"/>
    <property type="match status" value="1"/>
</dbReference>
<dbReference type="PROSITE" id="PS00460">
    <property type="entry name" value="GLUTATHIONE_PEROXID_1"/>
    <property type="match status" value="1"/>
</dbReference>
<keyword evidence="2 4" id="KW-0575">Peroxidase</keyword>
<dbReference type="InterPro" id="IPR006311">
    <property type="entry name" value="TAT_signal"/>
</dbReference>
<dbReference type="PROSITE" id="PS51318">
    <property type="entry name" value="TAT"/>
    <property type="match status" value="1"/>
</dbReference>